<keyword evidence="4" id="KW-1185">Reference proteome</keyword>
<reference evidence="3 4" key="1">
    <citation type="submission" date="2019-05" db="EMBL/GenBank/DDBJ databases">
        <title>Mikania micrantha, genome provides insights into the molecular mechanism of rapid growth.</title>
        <authorList>
            <person name="Liu B."/>
        </authorList>
    </citation>
    <scope>NUCLEOTIDE SEQUENCE [LARGE SCALE GENOMIC DNA]</scope>
    <source>
        <strain evidence="3">NLD-2019</strain>
        <tissue evidence="3">Leaf</tissue>
    </source>
</reference>
<protein>
    <recommendedName>
        <fullName evidence="2">Tf2-1-like SH3-like domain-containing protein</fullName>
    </recommendedName>
</protein>
<evidence type="ECO:0000256" key="1">
    <source>
        <dbReference type="SAM" id="MobiDB-lite"/>
    </source>
</evidence>
<gene>
    <name evidence="3" type="ORF">E3N88_40089</name>
</gene>
<accession>A0A5N6LLM8</accession>
<proteinExistence type="predicted"/>
<dbReference type="OrthoDB" id="2507021at2759"/>
<dbReference type="EMBL" id="SZYD01000019">
    <property type="protein sequence ID" value="KAD2393112.1"/>
    <property type="molecule type" value="Genomic_DNA"/>
</dbReference>
<dbReference type="Pfam" id="PF24626">
    <property type="entry name" value="SH3_Tf2-1"/>
    <property type="match status" value="1"/>
</dbReference>
<evidence type="ECO:0000259" key="2">
    <source>
        <dbReference type="Pfam" id="PF24626"/>
    </source>
</evidence>
<dbReference type="Proteomes" id="UP000326396">
    <property type="component" value="Linkage Group LG9"/>
</dbReference>
<dbReference type="PANTHER" id="PTHR46148:SF59">
    <property type="entry name" value="NUCLEOTIDYLTRANSFERASE, RIBONUCLEASE H"/>
    <property type="match status" value="1"/>
</dbReference>
<comment type="caution">
    <text evidence="3">The sequence shown here is derived from an EMBL/GenBank/DDBJ whole genome shotgun (WGS) entry which is preliminary data.</text>
</comment>
<feature type="compositionally biased region" description="Basic residues" evidence="1">
    <location>
        <begin position="274"/>
        <end position="284"/>
    </location>
</feature>
<feature type="domain" description="Tf2-1-like SH3-like" evidence="2">
    <location>
        <begin position="65"/>
        <end position="129"/>
    </location>
</feature>
<dbReference type="PANTHER" id="PTHR46148">
    <property type="entry name" value="CHROMO DOMAIN-CONTAINING PROTEIN"/>
    <property type="match status" value="1"/>
</dbReference>
<evidence type="ECO:0000313" key="4">
    <source>
        <dbReference type="Proteomes" id="UP000326396"/>
    </source>
</evidence>
<dbReference type="AlphaFoldDB" id="A0A5N6LLM8"/>
<organism evidence="3 4">
    <name type="scientific">Mikania micrantha</name>
    <name type="common">bitter vine</name>
    <dbReference type="NCBI Taxonomy" id="192012"/>
    <lineage>
        <taxon>Eukaryota</taxon>
        <taxon>Viridiplantae</taxon>
        <taxon>Streptophyta</taxon>
        <taxon>Embryophyta</taxon>
        <taxon>Tracheophyta</taxon>
        <taxon>Spermatophyta</taxon>
        <taxon>Magnoliopsida</taxon>
        <taxon>eudicotyledons</taxon>
        <taxon>Gunneridae</taxon>
        <taxon>Pentapetalae</taxon>
        <taxon>asterids</taxon>
        <taxon>campanulids</taxon>
        <taxon>Asterales</taxon>
        <taxon>Asteraceae</taxon>
        <taxon>Asteroideae</taxon>
        <taxon>Heliantheae alliance</taxon>
        <taxon>Eupatorieae</taxon>
        <taxon>Mikania</taxon>
    </lineage>
</organism>
<sequence>MLSITLPSLPYHSTSPPPFSTFFCHWWSFPTTTVTTPASRQRLLRPSMAGNADHPSIGRKWATVGDKVLLKVSPWKGVIRFGKRGKLNPRYIGPFEILKRIGPVAYQLNLPAELNGVHNVFHVSNLKKCLSDETLVVPLDEIQVDEQLRFVEESVEIMDHEVKQLKQSKIPIVKVRWNSKRGPEFTWEREDQMMRKYPHLFKQTTSNESSTIEIVSTKSKNKEIDSSRYATVPRRKASRYAAQTGSRDSRIPSRYTIKDFDRPPRNIKEDRGALNRRKDRIQPS</sequence>
<feature type="compositionally biased region" description="Basic and acidic residues" evidence="1">
    <location>
        <begin position="247"/>
        <end position="273"/>
    </location>
</feature>
<name>A0A5N6LLM8_9ASTR</name>
<dbReference type="InterPro" id="IPR056924">
    <property type="entry name" value="SH3_Tf2-1"/>
</dbReference>
<feature type="region of interest" description="Disordered" evidence="1">
    <location>
        <begin position="232"/>
        <end position="284"/>
    </location>
</feature>
<evidence type="ECO:0000313" key="3">
    <source>
        <dbReference type="EMBL" id="KAD2393112.1"/>
    </source>
</evidence>